<comment type="similarity">
    <text evidence="2">Belongs to the RBOH (TC 5.B.1.3) family.</text>
</comment>
<dbReference type="GO" id="GO:0050664">
    <property type="term" value="F:oxidoreductase activity, acting on NAD(P)H, oxygen as acceptor"/>
    <property type="evidence" value="ECO:0007669"/>
    <property type="project" value="InterPro"/>
</dbReference>
<dbReference type="PANTHER" id="PTHR11972:SF202">
    <property type="entry name" value="OS05G0528000 PROTEIN"/>
    <property type="match status" value="1"/>
</dbReference>
<keyword evidence="3" id="KW-0575">Peroxidase</keyword>
<dbReference type="CDD" id="cd00051">
    <property type="entry name" value="EFh"/>
    <property type="match status" value="1"/>
</dbReference>
<organism evidence="16">
    <name type="scientific">Zea mays</name>
    <name type="common">Maize</name>
    <dbReference type="NCBI Taxonomy" id="4577"/>
    <lineage>
        <taxon>Eukaryota</taxon>
        <taxon>Viridiplantae</taxon>
        <taxon>Streptophyta</taxon>
        <taxon>Embryophyta</taxon>
        <taxon>Tracheophyta</taxon>
        <taxon>Spermatophyta</taxon>
        <taxon>Magnoliopsida</taxon>
        <taxon>Liliopsida</taxon>
        <taxon>Poales</taxon>
        <taxon>Poaceae</taxon>
        <taxon>PACMAD clade</taxon>
        <taxon>Panicoideae</taxon>
        <taxon>Andropogonodae</taxon>
        <taxon>Andropogoneae</taxon>
        <taxon>Tripsacinae</taxon>
        <taxon>Zea</taxon>
    </lineage>
</organism>
<evidence type="ECO:0000256" key="13">
    <source>
        <dbReference type="SAM" id="MobiDB-lite"/>
    </source>
</evidence>
<evidence type="ECO:0000256" key="9">
    <source>
        <dbReference type="ARBA" id="ARBA00022857"/>
    </source>
</evidence>
<evidence type="ECO:0000256" key="14">
    <source>
        <dbReference type="SAM" id="Phobius"/>
    </source>
</evidence>
<keyword evidence="9" id="KW-0521">NADP</keyword>
<dbReference type="PROSITE" id="PS50222">
    <property type="entry name" value="EF_HAND_2"/>
    <property type="match status" value="1"/>
</dbReference>
<keyword evidence="4" id="KW-0285">Flavoprotein</keyword>
<dbReference type="PANTHER" id="PTHR11972">
    <property type="entry name" value="NADPH OXIDASE"/>
    <property type="match status" value="1"/>
</dbReference>
<proteinExistence type="inferred from homology"/>
<dbReference type="InterPro" id="IPR011992">
    <property type="entry name" value="EF-hand-dom_pair"/>
</dbReference>
<comment type="subcellular location">
    <subcellularLocation>
        <location evidence="1">Membrane</location>
        <topology evidence="1">Multi-pass membrane protein</topology>
    </subcellularLocation>
</comment>
<evidence type="ECO:0000256" key="8">
    <source>
        <dbReference type="ARBA" id="ARBA00022837"/>
    </source>
</evidence>
<feature type="compositionally biased region" description="Low complexity" evidence="13">
    <location>
        <begin position="84"/>
        <end position="100"/>
    </location>
</feature>
<keyword evidence="5 14" id="KW-0812">Transmembrane</keyword>
<dbReference type="GO" id="GO:0016020">
    <property type="term" value="C:membrane"/>
    <property type="evidence" value="ECO:0007669"/>
    <property type="project" value="UniProtKB-SubCell"/>
</dbReference>
<evidence type="ECO:0000256" key="11">
    <source>
        <dbReference type="ARBA" id="ARBA00023002"/>
    </source>
</evidence>
<evidence type="ECO:0000256" key="2">
    <source>
        <dbReference type="ARBA" id="ARBA00007975"/>
    </source>
</evidence>
<evidence type="ECO:0000256" key="5">
    <source>
        <dbReference type="ARBA" id="ARBA00022692"/>
    </source>
</evidence>
<evidence type="ECO:0000256" key="4">
    <source>
        <dbReference type="ARBA" id="ARBA00022630"/>
    </source>
</evidence>
<keyword evidence="10 14" id="KW-1133">Transmembrane helix</keyword>
<reference evidence="16" key="1">
    <citation type="submission" date="2015-12" db="EMBL/GenBank/DDBJ databases">
        <title>Update maize B73 reference genome by single molecule sequencing technologies.</title>
        <authorList>
            <consortium name="Maize Genome Sequencing Project"/>
            <person name="Ware D."/>
        </authorList>
    </citation>
    <scope>NUCLEOTIDE SEQUENCE</scope>
    <source>
        <tissue evidence="16">Seedling</tissue>
    </source>
</reference>
<evidence type="ECO:0000256" key="3">
    <source>
        <dbReference type="ARBA" id="ARBA00022559"/>
    </source>
</evidence>
<name>A0A1D6MAE8_MAIZE</name>
<dbReference type="PROSITE" id="PS00018">
    <property type="entry name" value="EF_HAND_1"/>
    <property type="match status" value="1"/>
</dbReference>
<evidence type="ECO:0000313" key="16">
    <source>
        <dbReference type="EMBL" id="AQK87750.1"/>
    </source>
</evidence>
<evidence type="ECO:0000259" key="15">
    <source>
        <dbReference type="PROSITE" id="PS50222"/>
    </source>
</evidence>
<keyword evidence="12 14" id="KW-0472">Membrane</keyword>
<feature type="compositionally biased region" description="Gly residues" evidence="13">
    <location>
        <begin position="1"/>
        <end position="11"/>
    </location>
</feature>
<keyword evidence="6" id="KW-0479">Metal-binding</keyword>
<feature type="transmembrane region" description="Helical" evidence="14">
    <location>
        <begin position="387"/>
        <end position="406"/>
    </location>
</feature>
<evidence type="ECO:0000256" key="10">
    <source>
        <dbReference type="ARBA" id="ARBA00022989"/>
    </source>
</evidence>
<evidence type="ECO:0000256" key="6">
    <source>
        <dbReference type="ARBA" id="ARBA00022723"/>
    </source>
</evidence>
<dbReference type="InterPro" id="IPR013623">
    <property type="entry name" value="NADPH_Ox"/>
</dbReference>
<gene>
    <name evidence="16" type="ORF">ZEAMMB73_Zm00001d038762</name>
</gene>
<dbReference type="EMBL" id="CM000782">
    <property type="protein sequence ID" value="AQK87750.1"/>
    <property type="molecule type" value="Genomic_DNA"/>
</dbReference>
<dbReference type="GO" id="GO:0004601">
    <property type="term" value="F:peroxidase activity"/>
    <property type="evidence" value="ECO:0007669"/>
    <property type="project" value="UniProtKB-KW"/>
</dbReference>
<feature type="region of interest" description="Disordered" evidence="13">
    <location>
        <begin position="1"/>
        <end position="50"/>
    </location>
</feature>
<dbReference type="ExpressionAtlas" id="A0A1D6MAE8">
    <property type="expression patterns" value="baseline and differential"/>
</dbReference>
<dbReference type="InterPro" id="IPR018247">
    <property type="entry name" value="EF_Hand_1_Ca_BS"/>
</dbReference>
<dbReference type="FunFam" id="1.10.238.10:FF:000049">
    <property type="entry name" value="Respiratory burst oxidase homolog A"/>
    <property type="match status" value="1"/>
</dbReference>
<evidence type="ECO:0000256" key="1">
    <source>
        <dbReference type="ARBA" id="ARBA00004141"/>
    </source>
</evidence>
<dbReference type="Pfam" id="PF08414">
    <property type="entry name" value="NADPH_Ox"/>
    <property type="match status" value="1"/>
</dbReference>
<dbReference type="GO" id="GO:0005509">
    <property type="term" value="F:calcium ion binding"/>
    <property type="evidence" value="ECO:0007669"/>
    <property type="project" value="InterPro"/>
</dbReference>
<dbReference type="Gene3D" id="1.10.238.10">
    <property type="entry name" value="EF-hand"/>
    <property type="match status" value="1"/>
</dbReference>
<dbReference type="AlphaFoldDB" id="A0A1D6MAE8"/>
<sequence>MRGGGGPGVGTPGRPRWGSGATTPRSLSTGSSPRGSDRSSDDGEELVEVTLDLLEDDNIVLRSVEPAAAAAAPAPPRRHPDPTPSSSAAPSRSRSPAMRRTSSHRLLQFSQELKATASRAKQFSQDLTKRFTRTQSRANLAGEPPAAAPSGIDAALEARAQRRRRAQLDRTKSGAQRAIRGLRFISGGNKASNAWIEVQANFDRLARDGYLSRADFPKCIGMTESQEFAMELFDTLSRRRQMQVDRINKDELREIWQQITDNSFDSRLQIFFDMVDKNADGHITEAEVKEIIMLSASANKLSRLKEQAEEYAALIMEELDPEGLGYIELWQLETLLLQKDTYVNYSQALSYTSQALSQNLAGLRKRSPIRKISSTLNYYLEDNWKRVWVLAVWIGIMAGLFIWKFIQYRNRYVFDVMGYCVTTAKGAAETLKLNMALILLPVCRNTITWLRNTKAARALPFDDNINFHKVSPRLKLVFYCPFKLGAGGSWYIFSRNVAYTDHFNPKA</sequence>
<accession>A0A1D6MAE8</accession>
<keyword evidence="7" id="KW-0274">FAD</keyword>
<keyword evidence="11" id="KW-0560">Oxidoreductase</keyword>
<dbReference type="InterPro" id="IPR002048">
    <property type="entry name" value="EF_hand_dom"/>
</dbReference>
<evidence type="ECO:0000256" key="7">
    <source>
        <dbReference type="ARBA" id="ARBA00022827"/>
    </source>
</evidence>
<feature type="domain" description="EF-hand" evidence="15">
    <location>
        <begin position="263"/>
        <end position="298"/>
    </location>
</feature>
<protein>
    <submittedName>
        <fullName evidence="16">Respiratory burst oxidase3</fullName>
    </submittedName>
</protein>
<dbReference type="SUPFAM" id="SSF47473">
    <property type="entry name" value="EF-hand"/>
    <property type="match status" value="1"/>
</dbReference>
<dbReference type="InterPro" id="IPR050369">
    <property type="entry name" value="RBOH/FRE"/>
</dbReference>
<evidence type="ECO:0000256" key="12">
    <source>
        <dbReference type="ARBA" id="ARBA00023136"/>
    </source>
</evidence>
<feature type="region of interest" description="Disordered" evidence="13">
    <location>
        <begin position="65"/>
        <end position="102"/>
    </location>
</feature>
<keyword evidence="8" id="KW-0106">Calcium</keyword>